<feature type="domain" description="Nucleotidyltransferase-like" evidence="1">
    <location>
        <begin position="1"/>
        <end position="118"/>
    </location>
</feature>
<reference evidence="4" key="1">
    <citation type="submission" date="2019-11" db="EMBL/GenBank/DDBJ databases">
        <authorList>
            <person name="Li J."/>
        </authorList>
    </citation>
    <scope>NUCLEOTIDE SEQUENCE</scope>
    <source>
        <strain evidence="4">B6B</strain>
    </source>
</reference>
<keyword evidence="5" id="KW-1185">Reference proteome</keyword>
<evidence type="ECO:0000259" key="2">
    <source>
        <dbReference type="Pfam" id="PF18576"/>
    </source>
</evidence>
<evidence type="ECO:0000313" key="5">
    <source>
        <dbReference type="Proteomes" id="UP000799092"/>
    </source>
</evidence>
<dbReference type="Pfam" id="PF14540">
    <property type="entry name" value="NTF-like"/>
    <property type="match status" value="1"/>
</dbReference>
<sequence>MEDLLRPVYQERASQSNTLGVLIIEKKKPISPITDNFDVILLIIVKDAETSWYVKHYEFDGKTAAMHIVDKELLNHWIDTSTFQRAVEWISNGKTIFDRNEYVANLKEELSYFPQDKREYKLAMEFAKLTKSYSESKDLYESTQYLDAYSKILRSLHYLARLAIIEKGYHPEVIVWNQVKRIDPEVYKLFEELTKSDEDLNKRVELMLIAVEFALSSRAKLCSKHLIDIMKSNDVPWSFGELKVHPEVEAYTLNLSSMVEYLTDKDILEVILIETKGNIYHRKYKVKSV</sequence>
<dbReference type="AlphaFoldDB" id="A0A6A8DG99"/>
<dbReference type="OrthoDB" id="2350973at2"/>
<dbReference type="EMBL" id="WJNG01000017">
    <property type="protein sequence ID" value="MRH44674.1"/>
    <property type="molecule type" value="Genomic_DNA"/>
</dbReference>
<dbReference type="Pfam" id="PF22339">
    <property type="entry name" value="YgxA-like_sub_bind"/>
    <property type="match status" value="1"/>
</dbReference>
<dbReference type="Gene3D" id="3.30.460.10">
    <property type="entry name" value="Beta Polymerase, domain 2"/>
    <property type="match status" value="1"/>
</dbReference>
<evidence type="ECO:0000259" key="3">
    <source>
        <dbReference type="Pfam" id="PF22339"/>
    </source>
</evidence>
<name>A0A6A8DG99_9BACI</name>
<dbReference type="RefSeq" id="WP_153738273.1">
    <property type="nucleotide sequence ID" value="NZ_WJNG01000017.1"/>
</dbReference>
<feature type="domain" description="YgxA-like helix-turn-helix" evidence="2">
    <location>
        <begin position="224"/>
        <end position="286"/>
    </location>
</feature>
<protein>
    <recommendedName>
        <fullName evidence="6">Nucleotidyltransferase-like domain-containing protein</fullName>
    </recommendedName>
</protein>
<feature type="domain" description="YgxA-like substrate binding" evidence="3">
    <location>
        <begin position="120"/>
        <end position="218"/>
    </location>
</feature>
<evidence type="ECO:0008006" key="6">
    <source>
        <dbReference type="Google" id="ProtNLM"/>
    </source>
</evidence>
<comment type="caution">
    <text evidence="4">The sequence shown here is derived from an EMBL/GenBank/DDBJ whole genome shotgun (WGS) entry which is preliminary data.</text>
</comment>
<evidence type="ECO:0000313" key="4">
    <source>
        <dbReference type="EMBL" id="MRH44674.1"/>
    </source>
</evidence>
<accession>A0A6A8DG99</accession>
<dbReference type="Gene3D" id="1.20.120.330">
    <property type="entry name" value="Nucleotidyltransferases domain 2"/>
    <property type="match status" value="1"/>
</dbReference>
<dbReference type="InterPro" id="IPR043519">
    <property type="entry name" value="NT_sf"/>
</dbReference>
<dbReference type="Pfam" id="PF18576">
    <property type="entry name" value="HTH_52"/>
    <property type="match status" value="1"/>
</dbReference>
<dbReference type="InterPro" id="IPR041143">
    <property type="entry name" value="YgxA_HTH"/>
</dbReference>
<organism evidence="4 5">
    <name type="scientific">Aquibacillus halophilus</name>
    <dbReference type="NCBI Taxonomy" id="930132"/>
    <lineage>
        <taxon>Bacteria</taxon>
        <taxon>Bacillati</taxon>
        <taxon>Bacillota</taxon>
        <taxon>Bacilli</taxon>
        <taxon>Bacillales</taxon>
        <taxon>Bacillaceae</taxon>
        <taxon>Aquibacillus</taxon>
    </lineage>
</organism>
<dbReference type="InterPro" id="IPR029348">
    <property type="entry name" value="NTF-like"/>
</dbReference>
<dbReference type="Proteomes" id="UP000799092">
    <property type="component" value="Unassembled WGS sequence"/>
</dbReference>
<gene>
    <name evidence="4" type="ORF">GH741_18670</name>
</gene>
<evidence type="ECO:0000259" key="1">
    <source>
        <dbReference type="Pfam" id="PF14540"/>
    </source>
</evidence>
<proteinExistence type="predicted"/>
<dbReference type="InterPro" id="IPR036388">
    <property type="entry name" value="WH-like_DNA-bd_sf"/>
</dbReference>
<dbReference type="Gene3D" id="1.10.10.10">
    <property type="entry name" value="Winged helix-like DNA-binding domain superfamily/Winged helix DNA-binding domain"/>
    <property type="match status" value="1"/>
</dbReference>
<dbReference type="InterPro" id="IPR054515">
    <property type="entry name" value="YgxA-like_substrate-bd"/>
</dbReference>